<name>A0A8S2ZC82_9BILA</name>
<dbReference type="Proteomes" id="UP000681967">
    <property type="component" value="Unassembled WGS sequence"/>
</dbReference>
<dbReference type="AlphaFoldDB" id="A0A8S2ZC82"/>
<accession>A0A8S2ZC82</accession>
<dbReference type="EMBL" id="CAJOBH010103303">
    <property type="protein sequence ID" value="CAF4624111.1"/>
    <property type="molecule type" value="Genomic_DNA"/>
</dbReference>
<dbReference type="GO" id="GO:0000139">
    <property type="term" value="C:Golgi membrane"/>
    <property type="evidence" value="ECO:0007669"/>
    <property type="project" value="InterPro"/>
</dbReference>
<comment type="subcellular location">
    <subcellularLocation>
        <location evidence="1">Membrane</location>
        <topology evidence="1">Multi-pass membrane protein</topology>
    </subcellularLocation>
</comment>
<dbReference type="EMBL" id="CAJOBH010106398">
    <property type="protein sequence ID" value="CAF4639496.1"/>
    <property type="molecule type" value="Genomic_DNA"/>
</dbReference>
<keyword evidence="2" id="KW-0813">Transport</keyword>
<feature type="non-terminal residue" evidence="7">
    <location>
        <position position="37"/>
    </location>
</feature>
<gene>
    <name evidence="7" type="ORF">BYL167_LOCUS41088</name>
    <name evidence="8" type="ORF">BYL167_LOCUS41701</name>
    <name evidence="6" type="ORF">GIL414_LOCUS37806</name>
</gene>
<sequence length="37" mass="4276">MVIILRRQLNLVQWFALFLLFLGISLVQVENMTSATP</sequence>
<evidence type="ECO:0000256" key="3">
    <source>
        <dbReference type="ARBA" id="ARBA00022692"/>
    </source>
</evidence>
<evidence type="ECO:0000313" key="7">
    <source>
        <dbReference type="EMBL" id="CAF4624111.1"/>
    </source>
</evidence>
<evidence type="ECO:0000256" key="1">
    <source>
        <dbReference type="ARBA" id="ARBA00004141"/>
    </source>
</evidence>
<evidence type="ECO:0000256" key="2">
    <source>
        <dbReference type="ARBA" id="ARBA00022597"/>
    </source>
</evidence>
<evidence type="ECO:0000256" key="5">
    <source>
        <dbReference type="ARBA" id="ARBA00023136"/>
    </source>
</evidence>
<proteinExistence type="predicted"/>
<reference evidence="7" key="1">
    <citation type="submission" date="2021-02" db="EMBL/GenBank/DDBJ databases">
        <authorList>
            <person name="Nowell W R."/>
        </authorList>
    </citation>
    <scope>NUCLEOTIDE SEQUENCE</scope>
</reference>
<keyword evidence="2" id="KW-0762">Sugar transport</keyword>
<dbReference type="Pfam" id="PF04142">
    <property type="entry name" value="Nuc_sug_transp"/>
    <property type="match status" value="1"/>
</dbReference>
<dbReference type="Proteomes" id="UP000681720">
    <property type="component" value="Unassembled WGS sequence"/>
</dbReference>
<protein>
    <submittedName>
        <fullName evidence="7">Uncharacterized protein</fullName>
    </submittedName>
</protein>
<evidence type="ECO:0000313" key="9">
    <source>
        <dbReference type="Proteomes" id="UP000681967"/>
    </source>
</evidence>
<dbReference type="InterPro" id="IPR007271">
    <property type="entry name" value="Nuc_sug_transpt"/>
</dbReference>
<comment type="caution">
    <text evidence="7">The sequence shown here is derived from an EMBL/GenBank/DDBJ whole genome shotgun (WGS) entry which is preliminary data.</text>
</comment>
<keyword evidence="4" id="KW-1133">Transmembrane helix</keyword>
<dbReference type="EMBL" id="CAJOBJ010098156">
    <property type="protein sequence ID" value="CAF4574205.1"/>
    <property type="molecule type" value="Genomic_DNA"/>
</dbReference>
<evidence type="ECO:0000313" key="8">
    <source>
        <dbReference type="EMBL" id="CAF4639496.1"/>
    </source>
</evidence>
<evidence type="ECO:0000313" key="6">
    <source>
        <dbReference type="EMBL" id="CAF4574205.1"/>
    </source>
</evidence>
<keyword evidence="5" id="KW-0472">Membrane</keyword>
<keyword evidence="3" id="KW-0812">Transmembrane</keyword>
<evidence type="ECO:0000256" key="4">
    <source>
        <dbReference type="ARBA" id="ARBA00022989"/>
    </source>
</evidence>
<dbReference type="GO" id="GO:0015165">
    <property type="term" value="F:pyrimidine nucleotide-sugar transmembrane transporter activity"/>
    <property type="evidence" value="ECO:0007669"/>
    <property type="project" value="InterPro"/>
</dbReference>
<organism evidence="7 9">
    <name type="scientific">Rotaria magnacalcarata</name>
    <dbReference type="NCBI Taxonomy" id="392030"/>
    <lineage>
        <taxon>Eukaryota</taxon>
        <taxon>Metazoa</taxon>
        <taxon>Spiralia</taxon>
        <taxon>Gnathifera</taxon>
        <taxon>Rotifera</taxon>
        <taxon>Eurotatoria</taxon>
        <taxon>Bdelloidea</taxon>
        <taxon>Philodinida</taxon>
        <taxon>Philodinidae</taxon>
        <taxon>Rotaria</taxon>
    </lineage>
</organism>